<dbReference type="GO" id="GO:0003700">
    <property type="term" value="F:DNA-binding transcription factor activity"/>
    <property type="evidence" value="ECO:0007669"/>
    <property type="project" value="InterPro"/>
</dbReference>
<gene>
    <name evidence="6" type="ORF">IAA72_07240</name>
</gene>
<dbReference type="PROSITE" id="PS50931">
    <property type="entry name" value="HTH_LYSR"/>
    <property type="match status" value="1"/>
</dbReference>
<keyword evidence="3" id="KW-0238">DNA-binding</keyword>
<evidence type="ECO:0000256" key="2">
    <source>
        <dbReference type="ARBA" id="ARBA00023015"/>
    </source>
</evidence>
<dbReference type="InterPro" id="IPR005119">
    <property type="entry name" value="LysR_subst-bd"/>
</dbReference>
<dbReference type="PANTHER" id="PTHR30346:SF0">
    <property type="entry name" value="HCA OPERON TRANSCRIPTIONAL ACTIVATOR HCAR"/>
    <property type="match status" value="1"/>
</dbReference>
<reference evidence="6" key="2">
    <citation type="journal article" date="2021" name="PeerJ">
        <title>Extensive microbial diversity within the chicken gut microbiome revealed by metagenomics and culture.</title>
        <authorList>
            <person name="Gilroy R."/>
            <person name="Ravi A."/>
            <person name="Getino M."/>
            <person name="Pursley I."/>
            <person name="Horton D.L."/>
            <person name="Alikhan N.F."/>
            <person name="Baker D."/>
            <person name="Gharbi K."/>
            <person name="Hall N."/>
            <person name="Watson M."/>
            <person name="Adriaenssens E.M."/>
            <person name="Foster-Nyarko E."/>
            <person name="Jarju S."/>
            <person name="Secka A."/>
            <person name="Antonio M."/>
            <person name="Oren A."/>
            <person name="Chaudhuri R.R."/>
            <person name="La Ragione R."/>
            <person name="Hildebrand F."/>
            <person name="Pallen M.J."/>
        </authorList>
    </citation>
    <scope>NUCLEOTIDE SEQUENCE</scope>
    <source>
        <strain evidence="6">14700</strain>
    </source>
</reference>
<dbReference type="Proteomes" id="UP000810292">
    <property type="component" value="Unassembled WGS sequence"/>
</dbReference>
<dbReference type="EMBL" id="JADIMF010000118">
    <property type="protein sequence ID" value="MBO8469561.1"/>
    <property type="molecule type" value="Genomic_DNA"/>
</dbReference>
<feature type="domain" description="HTH lysR-type" evidence="5">
    <location>
        <begin position="1"/>
        <end position="58"/>
    </location>
</feature>
<keyword evidence="2" id="KW-0805">Transcription regulation</keyword>
<evidence type="ECO:0000259" key="5">
    <source>
        <dbReference type="PROSITE" id="PS50931"/>
    </source>
</evidence>
<dbReference type="GO" id="GO:0003677">
    <property type="term" value="F:DNA binding"/>
    <property type="evidence" value="ECO:0007669"/>
    <property type="project" value="UniProtKB-KW"/>
</dbReference>
<evidence type="ECO:0000256" key="4">
    <source>
        <dbReference type="ARBA" id="ARBA00023163"/>
    </source>
</evidence>
<dbReference type="InterPro" id="IPR000847">
    <property type="entry name" value="LysR_HTH_N"/>
</dbReference>
<protein>
    <submittedName>
        <fullName evidence="6">LysR family transcriptional regulator</fullName>
    </submittedName>
</protein>
<dbReference type="Gene3D" id="3.40.190.10">
    <property type="entry name" value="Periplasmic binding protein-like II"/>
    <property type="match status" value="2"/>
</dbReference>
<comment type="caution">
    <text evidence="6">The sequence shown here is derived from an EMBL/GenBank/DDBJ whole genome shotgun (WGS) entry which is preliminary data.</text>
</comment>
<dbReference type="SUPFAM" id="SSF53850">
    <property type="entry name" value="Periplasmic binding protein-like II"/>
    <property type="match status" value="1"/>
</dbReference>
<evidence type="ECO:0000256" key="1">
    <source>
        <dbReference type="ARBA" id="ARBA00009437"/>
    </source>
</evidence>
<dbReference type="PANTHER" id="PTHR30346">
    <property type="entry name" value="TRANSCRIPTIONAL DUAL REGULATOR HCAR-RELATED"/>
    <property type="match status" value="1"/>
</dbReference>
<evidence type="ECO:0000313" key="6">
    <source>
        <dbReference type="EMBL" id="MBO8469561.1"/>
    </source>
</evidence>
<dbReference type="Pfam" id="PF00126">
    <property type="entry name" value="HTH_1"/>
    <property type="match status" value="1"/>
</dbReference>
<keyword evidence="4" id="KW-0804">Transcription</keyword>
<dbReference type="GO" id="GO:0032993">
    <property type="term" value="C:protein-DNA complex"/>
    <property type="evidence" value="ECO:0007669"/>
    <property type="project" value="TreeGrafter"/>
</dbReference>
<organism evidence="6 7">
    <name type="scientific">Candidatus Ornithospirochaeta stercoravium</name>
    <dbReference type="NCBI Taxonomy" id="2840897"/>
    <lineage>
        <taxon>Bacteria</taxon>
        <taxon>Pseudomonadati</taxon>
        <taxon>Spirochaetota</taxon>
        <taxon>Spirochaetia</taxon>
        <taxon>Spirochaetales</taxon>
        <taxon>Spirochaetaceae</taxon>
        <taxon>Spirochaetaceae incertae sedis</taxon>
        <taxon>Candidatus Ornithospirochaeta</taxon>
    </lineage>
</organism>
<name>A0A9D9NDJ8_9SPIO</name>
<dbReference type="InterPro" id="IPR036390">
    <property type="entry name" value="WH_DNA-bd_sf"/>
</dbReference>
<dbReference type="AlphaFoldDB" id="A0A9D9NDJ8"/>
<dbReference type="SUPFAM" id="SSF46785">
    <property type="entry name" value="Winged helix' DNA-binding domain"/>
    <property type="match status" value="1"/>
</dbReference>
<dbReference type="Gene3D" id="1.10.10.10">
    <property type="entry name" value="Winged helix-like DNA-binding domain superfamily/Winged helix DNA-binding domain"/>
    <property type="match status" value="1"/>
</dbReference>
<proteinExistence type="inferred from homology"/>
<evidence type="ECO:0000313" key="7">
    <source>
        <dbReference type="Proteomes" id="UP000810292"/>
    </source>
</evidence>
<reference evidence="6" key="1">
    <citation type="submission" date="2020-10" db="EMBL/GenBank/DDBJ databases">
        <authorList>
            <person name="Gilroy R."/>
        </authorList>
    </citation>
    <scope>NUCLEOTIDE SEQUENCE</scope>
    <source>
        <strain evidence="6">14700</strain>
    </source>
</reference>
<comment type="similarity">
    <text evidence="1">Belongs to the LysR transcriptional regulatory family.</text>
</comment>
<accession>A0A9D9NDJ8</accession>
<dbReference type="Pfam" id="PF03466">
    <property type="entry name" value="LysR_substrate"/>
    <property type="match status" value="1"/>
</dbReference>
<dbReference type="InterPro" id="IPR036388">
    <property type="entry name" value="WH-like_DNA-bd_sf"/>
</dbReference>
<evidence type="ECO:0000256" key="3">
    <source>
        <dbReference type="ARBA" id="ARBA00023125"/>
    </source>
</evidence>
<sequence>MEIEALKLIVLLSETLNFTQASDISFMSQSTFSRKISQIENELGIKMFSRTTHDVSITAEGELILPEIRKLISHYDSVVSRCRELGKRGLIPLRIAYTVYPYGLGFCMKTEKILSDEHSHVSASLSFVSFEDSERALLEGDIDGLVSVDGIPDRAEIGKIKLSPSKVYAVINTDDRLSECESISLEDLGGRKIILSGRRIMPSLFAARKEYFEGKGIAHASIIEADSAKEAMMMASRGEGIPILNEEGHINTIDTLRPVPFISDMPELDFIFFWDKRHETEQLREYIRAVIAASEASDKEGL</sequence>